<accession>A0A2W1LD78</accession>
<evidence type="ECO:0000259" key="9">
    <source>
        <dbReference type="PROSITE" id="PS50928"/>
    </source>
</evidence>
<dbReference type="PROSITE" id="PS50928">
    <property type="entry name" value="ABC_TM1"/>
    <property type="match status" value="1"/>
</dbReference>
<evidence type="ECO:0000313" key="11">
    <source>
        <dbReference type="Proteomes" id="UP000249522"/>
    </source>
</evidence>
<feature type="transmembrane region" description="Helical" evidence="8">
    <location>
        <begin position="65"/>
        <end position="90"/>
    </location>
</feature>
<evidence type="ECO:0000256" key="2">
    <source>
        <dbReference type="ARBA" id="ARBA00022448"/>
    </source>
</evidence>
<name>A0A2W1LD78_9BACL</name>
<feature type="transmembrane region" description="Helical" evidence="8">
    <location>
        <begin position="6"/>
        <end position="31"/>
    </location>
</feature>
<evidence type="ECO:0000313" key="10">
    <source>
        <dbReference type="EMBL" id="PZD97046.1"/>
    </source>
</evidence>
<evidence type="ECO:0000256" key="6">
    <source>
        <dbReference type="ARBA" id="ARBA00022989"/>
    </source>
</evidence>
<dbReference type="Gene3D" id="1.10.3720.10">
    <property type="entry name" value="MetI-like"/>
    <property type="match status" value="1"/>
</dbReference>
<evidence type="ECO:0000256" key="8">
    <source>
        <dbReference type="RuleBase" id="RU363032"/>
    </source>
</evidence>
<dbReference type="InterPro" id="IPR000515">
    <property type="entry name" value="MetI-like"/>
</dbReference>
<feature type="transmembrane region" description="Helical" evidence="8">
    <location>
        <begin position="185"/>
        <end position="211"/>
    </location>
</feature>
<dbReference type="RefSeq" id="WP_111145373.1">
    <property type="nucleotide sequence ID" value="NZ_QKRB01000031.1"/>
</dbReference>
<dbReference type="GO" id="GO:0005886">
    <property type="term" value="C:plasma membrane"/>
    <property type="evidence" value="ECO:0007669"/>
    <property type="project" value="UniProtKB-SubCell"/>
</dbReference>
<sequence>MKNKGYHYAIILLLMAYLLLPLAATLLFALAKEWQATILPSGWTLEWFAVLLQDARFLESLGRSLLVCTLSVLLSLAVMVPTIYIVTVYMPKLEKLLYALVLLPYALPGVVMAVGLIRIYSGGPVPIAGTLWILVGAYFVIILPYMYQGIRNALRTVNARELTDAAELLGATRVQAFRQVVLPNILPGITVSVLLSFSILFGEFVLANLLVGGRYETVQIYLYKRLSESGHLSSAVAIAYFGFVLILSGLLLRLGKWVFRTPDIR</sequence>
<keyword evidence="3" id="KW-1003">Cell membrane</keyword>
<evidence type="ECO:0000256" key="3">
    <source>
        <dbReference type="ARBA" id="ARBA00022475"/>
    </source>
</evidence>
<evidence type="ECO:0000256" key="1">
    <source>
        <dbReference type="ARBA" id="ARBA00004429"/>
    </source>
</evidence>
<keyword evidence="7 8" id="KW-0472">Membrane</keyword>
<dbReference type="SUPFAM" id="SSF161098">
    <property type="entry name" value="MetI-like"/>
    <property type="match status" value="1"/>
</dbReference>
<comment type="caution">
    <text evidence="10">The sequence shown here is derived from an EMBL/GenBank/DDBJ whole genome shotgun (WGS) entry which is preliminary data.</text>
</comment>
<feature type="transmembrane region" description="Helical" evidence="8">
    <location>
        <begin position="232"/>
        <end position="252"/>
    </location>
</feature>
<dbReference type="OrthoDB" id="9782004at2"/>
<evidence type="ECO:0000256" key="5">
    <source>
        <dbReference type="ARBA" id="ARBA00022692"/>
    </source>
</evidence>
<keyword evidence="2 8" id="KW-0813">Transport</keyword>
<dbReference type="EMBL" id="QKRB01000031">
    <property type="protein sequence ID" value="PZD97046.1"/>
    <property type="molecule type" value="Genomic_DNA"/>
</dbReference>
<dbReference type="PANTHER" id="PTHR43357">
    <property type="entry name" value="INNER MEMBRANE ABC TRANSPORTER PERMEASE PROTEIN YDCV"/>
    <property type="match status" value="1"/>
</dbReference>
<dbReference type="PANTHER" id="PTHR43357:SF4">
    <property type="entry name" value="INNER MEMBRANE ABC TRANSPORTER PERMEASE PROTEIN YDCV"/>
    <property type="match status" value="1"/>
</dbReference>
<keyword evidence="11" id="KW-1185">Reference proteome</keyword>
<keyword evidence="6 8" id="KW-1133">Transmembrane helix</keyword>
<dbReference type="CDD" id="cd06261">
    <property type="entry name" value="TM_PBP2"/>
    <property type="match status" value="1"/>
</dbReference>
<keyword evidence="5 8" id="KW-0812">Transmembrane</keyword>
<protein>
    <submittedName>
        <fullName evidence="10">ABC transporter permease</fullName>
    </submittedName>
</protein>
<organism evidence="10 11">
    <name type="scientific">Paenibacillus sambharensis</name>
    <dbReference type="NCBI Taxonomy" id="1803190"/>
    <lineage>
        <taxon>Bacteria</taxon>
        <taxon>Bacillati</taxon>
        <taxon>Bacillota</taxon>
        <taxon>Bacilli</taxon>
        <taxon>Bacillales</taxon>
        <taxon>Paenibacillaceae</taxon>
        <taxon>Paenibacillus</taxon>
    </lineage>
</organism>
<gene>
    <name evidence="10" type="ORF">DNH61_03900</name>
</gene>
<dbReference type="InterPro" id="IPR035906">
    <property type="entry name" value="MetI-like_sf"/>
</dbReference>
<evidence type="ECO:0000256" key="7">
    <source>
        <dbReference type="ARBA" id="ARBA00023136"/>
    </source>
</evidence>
<comment type="subcellular location">
    <subcellularLocation>
        <location evidence="1">Cell inner membrane</location>
        <topology evidence="1">Multi-pass membrane protein</topology>
    </subcellularLocation>
    <subcellularLocation>
        <location evidence="8">Cell membrane</location>
        <topology evidence="8">Multi-pass membrane protein</topology>
    </subcellularLocation>
</comment>
<evidence type="ECO:0000256" key="4">
    <source>
        <dbReference type="ARBA" id="ARBA00022519"/>
    </source>
</evidence>
<dbReference type="GO" id="GO:0055085">
    <property type="term" value="P:transmembrane transport"/>
    <property type="evidence" value="ECO:0007669"/>
    <property type="project" value="InterPro"/>
</dbReference>
<feature type="domain" description="ABC transmembrane type-1" evidence="9">
    <location>
        <begin position="61"/>
        <end position="251"/>
    </location>
</feature>
<dbReference type="AlphaFoldDB" id="A0A2W1LD78"/>
<comment type="similarity">
    <text evidence="8">Belongs to the binding-protein-dependent transport system permease family.</text>
</comment>
<reference evidence="10 11" key="1">
    <citation type="submission" date="2018-06" db="EMBL/GenBank/DDBJ databases">
        <title>Paenibacillus imtechensis sp. nov.</title>
        <authorList>
            <person name="Pinnaka A.K."/>
            <person name="Singh H."/>
            <person name="Kaur M."/>
        </authorList>
    </citation>
    <scope>NUCLEOTIDE SEQUENCE [LARGE SCALE GENOMIC DNA]</scope>
    <source>
        <strain evidence="10 11">SMB1</strain>
    </source>
</reference>
<proteinExistence type="inferred from homology"/>
<dbReference type="Proteomes" id="UP000249522">
    <property type="component" value="Unassembled WGS sequence"/>
</dbReference>
<dbReference type="Pfam" id="PF00528">
    <property type="entry name" value="BPD_transp_1"/>
    <property type="match status" value="1"/>
</dbReference>
<feature type="transmembrane region" description="Helical" evidence="8">
    <location>
        <begin position="129"/>
        <end position="147"/>
    </location>
</feature>
<keyword evidence="4" id="KW-0997">Cell inner membrane</keyword>
<feature type="transmembrane region" description="Helical" evidence="8">
    <location>
        <begin position="96"/>
        <end position="117"/>
    </location>
</feature>